<organism evidence="3 4">
    <name type="scientific">Longimycelium tulufanense</name>
    <dbReference type="NCBI Taxonomy" id="907463"/>
    <lineage>
        <taxon>Bacteria</taxon>
        <taxon>Bacillati</taxon>
        <taxon>Actinomycetota</taxon>
        <taxon>Actinomycetes</taxon>
        <taxon>Pseudonocardiales</taxon>
        <taxon>Pseudonocardiaceae</taxon>
        <taxon>Longimycelium</taxon>
    </lineage>
</organism>
<dbReference type="EMBL" id="BMMK01000007">
    <property type="protein sequence ID" value="GGM49275.1"/>
    <property type="molecule type" value="Genomic_DNA"/>
</dbReference>
<evidence type="ECO:0000313" key="3">
    <source>
        <dbReference type="EMBL" id="GGM49275.1"/>
    </source>
</evidence>
<evidence type="ECO:0000313" key="4">
    <source>
        <dbReference type="Proteomes" id="UP000637578"/>
    </source>
</evidence>
<dbReference type="AlphaFoldDB" id="A0A8J3C7G8"/>
<sequence>MDAIRAALGEDTISFYGSPCARATIDDYLLTARTPAPDTHCPVGRLPRHVEDRVPAVVPPGVQAKDVLGLNTSTGVPTVMLGTSTWTSGGTTLGPNPSAARHGR</sequence>
<feature type="domain" description="Peptidase S33 tripeptidyl aminopeptidase-like C-terminal" evidence="2">
    <location>
        <begin position="11"/>
        <end position="41"/>
    </location>
</feature>
<dbReference type="Proteomes" id="UP000637578">
    <property type="component" value="Unassembled WGS sequence"/>
</dbReference>
<comment type="caution">
    <text evidence="3">The sequence shown here is derived from an EMBL/GenBank/DDBJ whole genome shotgun (WGS) entry which is preliminary data.</text>
</comment>
<evidence type="ECO:0000256" key="1">
    <source>
        <dbReference type="SAM" id="MobiDB-lite"/>
    </source>
</evidence>
<feature type="region of interest" description="Disordered" evidence="1">
    <location>
        <begin position="81"/>
        <end position="104"/>
    </location>
</feature>
<feature type="compositionally biased region" description="Low complexity" evidence="1">
    <location>
        <begin position="81"/>
        <end position="94"/>
    </location>
</feature>
<gene>
    <name evidence="3" type="ORF">GCM10012275_20150</name>
</gene>
<accession>A0A8J3C7G8</accession>
<reference evidence="3" key="1">
    <citation type="journal article" date="2014" name="Int. J. Syst. Evol. Microbiol.">
        <title>Complete genome sequence of Corynebacterium casei LMG S-19264T (=DSM 44701T), isolated from a smear-ripened cheese.</title>
        <authorList>
            <consortium name="US DOE Joint Genome Institute (JGI-PGF)"/>
            <person name="Walter F."/>
            <person name="Albersmeier A."/>
            <person name="Kalinowski J."/>
            <person name="Ruckert C."/>
        </authorList>
    </citation>
    <scope>NUCLEOTIDE SEQUENCE</scope>
    <source>
        <strain evidence="3">CGMCC 4.5737</strain>
    </source>
</reference>
<proteinExistence type="predicted"/>
<reference evidence="3" key="2">
    <citation type="submission" date="2020-09" db="EMBL/GenBank/DDBJ databases">
        <authorList>
            <person name="Sun Q."/>
            <person name="Zhou Y."/>
        </authorList>
    </citation>
    <scope>NUCLEOTIDE SEQUENCE</scope>
    <source>
        <strain evidence="3">CGMCC 4.5737</strain>
    </source>
</reference>
<protein>
    <recommendedName>
        <fullName evidence="2">Peptidase S33 tripeptidyl aminopeptidase-like C-terminal domain-containing protein</fullName>
    </recommendedName>
</protein>
<keyword evidence="4" id="KW-1185">Reference proteome</keyword>
<name>A0A8J3C7G8_9PSEU</name>
<evidence type="ECO:0000259" key="2">
    <source>
        <dbReference type="Pfam" id="PF08386"/>
    </source>
</evidence>
<dbReference type="InterPro" id="IPR013595">
    <property type="entry name" value="Pept_S33_TAP-like_C"/>
</dbReference>
<dbReference type="Pfam" id="PF08386">
    <property type="entry name" value="Abhydrolase_4"/>
    <property type="match status" value="1"/>
</dbReference>